<keyword evidence="3" id="KW-0238">DNA-binding</keyword>
<dbReference type="EMBL" id="CP016023">
    <property type="protein sequence ID" value="ANJ74692.1"/>
    <property type="molecule type" value="Genomic_DNA"/>
</dbReference>
<keyword evidence="6" id="KW-1185">Reference proteome</keyword>
<dbReference type="OrthoDB" id="196624at2"/>
<dbReference type="GO" id="GO:0000976">
    <property type="term" value="F:transcription cis-regulatory region binding"/>
    <property type="evidence" value="ECO:0007669"/>
    <property type="project" value="TreeGrafter"/>
</dbReference>
<evidence type="ECO:0000256" key="1">
    <source>
        <dbReference type="ARBA" id="ARBA00009437"/>
    </source>
</evidence>
<dbReference type="FunFam" id="1.10.10.10:FF:000001">
    <property type="entry name" value="LysR family transcriptional regulator"/>
    <property type="match status" value="1"/>
</dbReference>
<dbReference type="PANTHER" id="PTHR30126:SF91">
    <property type="entry name" value="LYSR FAMILY TRANSCRIPTIONAL REGULATOR"/>
    <property type="match status" value="1"/>
</dbReference>
<dbReference type="RefSeq" id="WP_064806747.1">
    <property type="nucleotide sequence ID" value="NZ_CP016023.1"/>
</dbReference>
<dbReference type="PROSITE" id="PS50931">
    <property type="entry name" value="HTH_LYSR"/>
    <property type="match status" value="1"/>
</dbReference>
<dbReference type="SUPFAM" id="SSF53850">
    <property type="entry name" value="Periplasmic binding protein-like II"/>
    <property type="match status" value="1"/>
</dbReference>
<dbReference type="Proteomes" id="UP000078572">
    <property type="component" value="Chromosome 2"/>
</dbReference>
<dbReference type="CDD" id="cd05466">
    <property type="entry name" value="PBP2_LTTR_substrate"/>
    <property type="match status" value="1"/>
</dbReference>
<dbReference type="InterPro" id="IPR036390">
    <property type="entry name" value="WH_DNA-bd_sf"/>
</dbReference>
<evidence type="ECO:0000256" key="2">
    <source>
        <dbReference type="ARBA" id="ARBA00023015"/>
    </source>
</evidence>
<name>A0A192A322_9RALS</name>
<comment type="similarity">
    <text evidence="1">Belongs to the LysR transcriptional regulatory family.</text>
</comment>
<dbReference type="InterPro" id="IPR000847">
    <property type="entry name" value="LysR_HTH_N"/>
</dbReference>
<evidence type="ECO:0000256" key="3">
    <source>
        <dbReference type="ARBA" id="ARBA00023125"/>
    </source>
</evidence>
<dbReference type="Gene3D" id="1.10.10.10">
    <property type="entry name" value="Winged helix-like DNA-binding domain superfamily/Winged helix DNA-binding domain"/>
    <property type="match status" value="1"/>
</dbReference>
<dbReference type="GeneID" id="61528141"/>
<dbReference type="AlphaFoldDB" id="A0A192A322"/>
<dbReference type="Pfam" id="PF03466">
    <property type="entry name" value="LysR_substrate"/>
    <property type="match status" value="1"/>
</dbReference>
<dbReference type="GO" id="GO:0003700">
    <property type="term" value="F:DNA-binding transcription factor activity"/>
    <property type="evidence" value="ECO:0007669"/>
    <property type="project" value="InterPro"/>
</dbReference>
<dbReference type="PANTHER" id="PTHR30126">
    <property type="entry name" value="HTH-TYPE TRANSCRIPTIONAL REGULATOR"/>
    <property type="match status" value="1"/>
</dbReference>
<protein>
    <submittedName>
        <fullName evidence="5">LysR family transcriptional regulator</fullName>
    </submittedName>
</protein>
<evidence type="ECO:0000313" key="5">
    <source>
        <dbReference type="EMBL" id="ANJ74692.1"/>
    </source>
</evidence>
<organism evidence="5 6">
    <name type="scientific">Ralstonia insidiosa</name>
    <dbReference type="NCBI Taxonomy" id="190721"/>
    <lineage>
        <taxon>Bacteria</taxon>
        <taxon>Pseudomonadati</taxon>
        <taxon>Pseudomonadota</taxon>
        <taxon>Betaproteobacteria</taxon>
        <taxon>Burkholderiales</taxon>
        <taxon>Burkholderiaceae</taxon>
        <taxon>Ralstonia</taxon>
    </lineage>
</organism>
<reference evidence="6" key="1">
    <citation type="submission" date="2016-06" db="EMBL/GenBank/DDBJ databases">
        <authorList>
            <person name="Xu Y."/>
            <person name="Nagy A."/>
            <person name="Yan X."/>
            <person name="Kim S.W."/>
            <person name="Haley B."/>
            <person name="Liu N.T."/>
            <person name="Nou X."/>
        </authorList>
    </citation>
    <scope>NUCLEOTIDE SEQUENCE [LARGE SCALE GENOMIC DNA]</scope>
    <source>
        <strain evidence="6">ATCC 49129</strain>
    </source>
</reference>
<keyword evidence="4" id="KW-0804">Transcription</keyword>
<accession>A0A192A322</accession>
<keyword evidence="2" id="KW-0805">Transcription regulation</keyword>
<evidence type="ECO:0000313" key="6">
    <source>
        <dbReference type="Proteomes" id="UP000078572"/>
    </source>
</evidence>
<dbReference type="STRING" id="190721.ACS15_4045"/>
<dbReference type="InterPro" id="IPR005119">
    <property type="entry name" value="LysR_subst-bd"/>
</dbReference>
<dbReference type="SUPFAM" id="SSF46785">
    <property type="entry name" value="Winged helix' DNA-binding domain"/>
    <property type="match status" value="1"/>
</dbReference>
<gene>
    <name evidence="5" type="ORF">A9Y76_19105</name>
</gene>
<dbReference type="Pfam" id="PF00126">
    <property type="entry name" value="HTH_1"/>
    <property type="match status" value="1"/>
</dbReference>
<proteinExistence type="inferred from homology"/>
<dbReference type="Gene3D" id="3.40.190.290">
    <property type="match status" value="1"/>
</dbReference>
<dbReference type="PRINTS" id="PR00039">
    <property type="entry name" value="HTHLYSR"/>
</dbReference>
<sequence>MRYSLDQLETFSTIAHAGSFSAAARRLGKTQSTVSTAIANLEIDLGVALFDRSSRSPTLTEAGQRLLLEAELVLERCASLEAHAQALGDTIERKLTLAIEIPASALTEPLRAFAATFPHVDLDIRHPFHGDITTLVRDGSVDFGIGFSQPHYTRDLAFRQLGKLILVHVVSRDHPLARETTVDFGTLRQHRRLAFSAHSNTLPSTEYLASTQEWKAENYLVLLEMMRAGLGWTTLPRQLVRDGIARGEFVELQLTAYPHTDWLVGVDLIWAQSRVMGRAGTWLMDCLARHKVFELDRSGHPTTL</sequence>
<evidence type="ECO:0000256" key="4">
    <source>
        <dbReference type="ARBA" id="ARBA00023163"/>
    </source>
</evidence>
<dbReference type="InterPro" id="IPR036388">
    <property type="entry name" value="WH-like_DNA-bd_sf"/>
</dbReference>